<dbReference type="EMBL" id="LR790651">
    <property type="protein sequence ID" value="CAB3266513.1"/>
    <property type="molecule type" value="mRNA"/>
</dbReference>
<evidence type="ECO:0000256" key="1">
    <source>
        <dbReference type="SAM" id="MobiDB-lite"/>
    </source>
</evidence>
<gene>
    <name evidence="2" type="primary">Spata17-002</name>
</gene>
<accession>A0A6F9DU23</accession>
<organism evidence="2">
    <name type="scientific">Phallusia mammillata</name>
    <dbReference type="NCBI Taxonomy" id="59560"/>
    <lineage>
        <taxon>Eukaryota</taxon>
        <taxon>Metazoa</taxon>
        <taxon>Chordata</taxon>
        <taxon>Tunicata</taxon>
        <taxon>Ascidiacea</taxon>
        <taxon>Phlebobranchia</taxon>
        <taxon>Ascidiidae</taxon>
        <taxon>Phallusia</taxon>
    </lineage>
</organism>
<dbReference type="PROSITE" id="PS50096">
    <property type="entry name" value="IQ"/>
    <property type="match status" value="1"/>
</dbReference>
<evidence type="ECO:0000313" key="2">
    <source>
        <dbReference type="EMBL" id="CAB3266513.1"/>
    </source>
</evidence>
<sequence length="291" mass="34384">MGRVYCRIRVRNLVMVMRMNLYNAMAVRIQKRWHGYYTRKHIHNFYARKRYLEGLAIKNQIVRNELAEYQEQQMTETSKRQQEKIEKHLQFEARRQHYLLSTHQISGIYNSPFKDQPGEMEFRLKISKPLSHPKKKNATMLSSGVVDNDQLPDKPYPPKQGLPPIKNKKIQGPFKPPRDVQAQRYKPLNPSLRVATHYNSVEQARDVMKKADWTARLHDVPFMPFSKRKIAYKPLLHTTSKYGHLPYGSAYFREEKQQQNIEDQRLQTVVSPIPIFDQFGQTYSKGSVLLQ</sequence>
<name>A0A6F9DU23_9ASCI</name>
<protein>
    <submittedName>
        <fullName evidence="2">Spermatogenesis-associated protein 17-like</fullName>
    </submittedName>
</protein>
<dbReference type="AlphaFoldDB" id="A0A6F9DU23"/>
<proteinExistence type="evidence at transcript level"/>
<reference evidence="2" key="1">
    <citation type="submission" date="2020-04" db="EMBL/GenBank/DDBJ databases">
        <authorList>
            <person name="Neveu A P."/>
        </authorList>
    </citation>
    <scope>NUCLEOTIDE SEQUENCE</scope>
    <source>
        <tissue evidence="2">Whole embryo</tissue>
    </source>
</reference>
<feature type="region of interest" description="Disordered" evidence="1">
    <location>
        <begin position="142"/>
        <end position="180"/>
    </location>
</feature>